<evidence type="ECO:0000313" key="3">
    <source>
        <dbReference type="Proteomes" id="UP000664132"/>
    </source>
</evidence>
<name>A0A8H7WE44_9HELO</name>
<dbReference type="Proteomes" id="UP000664132">
    <property type="component" value="Unassembled WGS sequence"/>
</dbReference>
<feature type="region of interest" description="Disordered" evidence="1">
    <location>
        <begin position="86"/>
        <end position="126"/>
    </location>
</feature>
<protein>
    <submittedName>
        <fullName evidence="2">Uncharacterized protein</fullName>
    </submittedName>
</protein>
<evidence type="ECO:0000256" key="1">
    <source>
        <dbReference type="SAM" id="MobiDB-lite"/>
    </source>
</evidence>
<feature type="compositionally biased region" description="Basic and acidic residues" evidence="1">
    <location>
        <begin position="106"/>
        <end position="126"/>
    </location>
</feature>
<accession>A0A8H7WE44</accession>
<organism evidence="2 3">
    <name type="scientific">Cadophora malorum</name>
    <dbReference type="NCBI Taxonomy" id="108018"/>
    <lineage>
        <taxon>Eukaryota</taxon>
        <taxon>Fungi</taxon>
        <taxon>Dikarya</taxon>
        <taxon>Ascomycota</taxon>
        <taxon>Pezizomycotina</taxon>
        <taxon>Leotiomycetes</taxon>
        <taxon>Helotiales</taxon>
        <taxon>Ploettnerulaceae</taxon>
        <taxon>Cadophora</taxon>
    </lineage>
</organism>
<proteinExistence type="predicted"/>
<keyword evidence="3" id="KW-1185">Reference proteome</keyword>
<evidence type="ECO:0000313" key="2">
    <source>
        <dbReference type="EMBL" id="KAG4423206.1"/>
    </source>
</evidence>
<gene>
    <name evidence="2" type="ORF">IFR04_003704</name>
</gene>
<dbReference type="EMBL" id="JAFJYH010000038">
    <property type="protein sequence ID" value="KAG4423206.1"/>
    <property type="molecule type" value="Genomic_DNA"/>
</dbReference>
<sequence length="126" mass="14052">MSCNAVVLDDNVCFKKERVLASSELTDHSGNSEVSRQAKAPIFAPPRLLSPKTFFGYRSKSHYNLDTRMNPTNDEADIELASLSEKSSSVDANIVEDPEQSVPDLDAGRDKEERSSSIHNRRAEPW</sequence>
<comment type="caution">
    <text evidence="2">The sequence shown here is derived from an EMBL/GenBank/DDBJ whole genome shotgun (WGS) entry which is preliminary data.</text>
</comment>
<reference evidence="2" key="1">
    <citation type="submission" date="2021-02" db="EMBL/GenBank/DDBJ databases">
        <title>Genome sequence Cadophora malorum strain M34.</title>
        <authorList>
            <person name="Stefanovic E."/>
            <person name="Vu D."/>
            <person name="Scully C."/>
            <person name="Dijksterhuis J."/>
            <person name="Roader J."/>
            <person name="Houbraken J."/>
        </authorList>
    </citation>
    <scope>NUCLEOTIDE SEQUENCE</scope>
    <source>
        <strain evidence="2">M34</strain>
    </source>
</reference>
<dbReference type="AlphaFoldDB" id="A0A8H7WE44"/>